<dbReference type="SUPFAM" id="SSF53335">
    <property type="entry name" value="S-adenosyl-L-methionine-dependent methyltransferases"/>
    <property type="match status" value="1"/>
</dbReference>
<evidence type="ECO:0000313" key="6">
    <source>
        <dbReference type="Proteomes" id="UP000253517"/>
    </source>
</evidence>
<dbReference type="GO" id="GO:0032259">
    <property type="term" value="P:methylation"/>
    <property type="evidence" value="ECO:0007669"/>
    <property type="project" value="UniProtKB-KW"/>
</dbReference>
<dbReference type="InterPro" id="IPR029063">
    <property type="entry name" value="SAM-dependent_MTases_sf"/>
</dbReference>
<dbReference type="Gene3D" id="3.40.50.150">
    <property type="entry name" value="Vaccinia Virus protein VP39"/>
    <property type="match status" value="1"/>
</dbReference>
<organism evidence="5 6">
    <name type="scientific">Schleiferia thermophila</name>
    <dbReference type="NCBI Taxonomy" id="884107"/>
    <lineage>
        <taxon>Bacteria</taxon>
        <taxon>Pseudomonadati</taxon>
        <taxon>Bacteroidota</taxon>
        <taxon>Flavobacteriia</taxon>
        <taxon>Flavobacteriales</taxon>
        <taxon>Schleiferiaceae</taxon>
        <taxon>Schleiferia</taxon>
    </lineage>
</organism>
<dbReference type="GO" id="GO:0009007">
    <property type="term" value="F:site-specific DNA-methyltransferase (adenine-specific) activity"/>
    <property type="evidence" value="ECO:0007669"/>
    <property type="project" value="UniProtKB-EC"/>
</dbReference>
<proteinExistence type="predicted"/>
<evidence type="ECO:0000256" key="4">
    <source>
        <dbReference type="ARBA" id="ARBA00047942"/>
    </source>
</evidence>
<evidence type="ECO:0000256" key="1">
    <source>
        <dbReference type="ARBA" id="ARBA00011900"/>
    </source>
</evidence>
<dbReference type="RefSeq" id="WP_170125687.1">
    <property type="nucleotide sequence ID" value="NZ_BHZF01000001.1"/>
</dbReference>
<keyword evidence="6" id="KW-1185">Reference proteome</keyword>
<reference evidence="5 6" key="1">
    <citation type="submission" date="2018-07" db="EMBL/GenBank/DDBJ databases">
        <title>Genomic Encyclopedia of Type Strains, Phase IV (KMG-IV): sequencing the most valuable type-strain genomes for metagenomic binning, comparative biology and taxonomic classification.</title>
        <authorList>
            <person name="Goeker M."/>
        </authorList>
    </citation>
    <scope>NUCLEOTIDE SEQUENCE [LARGE SCALE GENOMIC DNA]</scope>
    <source>
        <strain evidence="5 6">DSM 21410</strain>
    </source>
</reference>
<gene>
    <name evidence="5" type="ORF">DES35_101772</name>
</gene>
<sequence length="739" mass="84435">MKYSTINIQGNLLSEEILQKVETGEAQGQRATDFGFDPDTNLRSEIEYAWSRIKLDWKHFYAKSQNLPASDPYGTTLTRRWMVQFFSSLGFELTGQTSNLQGGNNQGYSISHTAANLDHMPVHIVGFNEPGHPEKNTLDVRTSGGTSRLSPHATVQEYLNVTDHPFGIATNGFYLRLLRDSGRLIKLTYVEFDLKRLLDEDKYSEFTLLYRLLHASRFASRKAEASQCLLEKYYQDSIESGNRIREKLSLAVRESLLALGKGFLQHEHNTALRQKIQSGELSAKNYYHQLLRLVYRLLFLMVIEERDLVYDPEDTSEATRRLKKIYLQYYSITRLRKLSTIRFVHEQQFNDLWQGLLQTFQLFKEKGKGLKLGISPLDGELFSDQALSDLEQCLISNKLLLECIRNMNEFEDEKRNRVTISYRALDVEELGSVYEGLLDLHPVIENIEAANAEMIGFTFYQGTDRKITGSYYTRPELVSELIKSALIPVIEERLRAQAGNREAQAQALLQLKVCDAAAGSGHMLLAAARTIAWYLARVKSGEENPAPSLYRSCLRDVIQHCIYGVDLNPYAVELCKLALWIEGHNSGKPLSFLNHRICNGNSLLGVTDLSVLKKGIPDNAYESVDGDDKKVCKQLKNANKQFHNTKQLSLDFDLTETTSTGTITNSYKELETIGQDDVEGVRRIKDKFEKLRKDPGWYNKWQACNLWTAAFFWHYTEENRMAAPTSDRLYRFLDHPAAA</sequence>
<dbReference type="PANTHER" id="PTHR33841:SF1">
    <property type="entry name" value="DNA METHYLTRANSFERASE A"/>
    <property type="match status" value="1"/>
</dbReference>
<keyword evidence="2" id="KW-0489">Methyltransferase</keyword>
<evidence type="ECO:0000313" key="5">
    <source>
        <dbReference type="EMBL" id="RCX05485.1"/>
    </source>
</evidence>
<dbReference type="AlphaFoldDB" id="A0A369A8L7"/>
<dbReference type="PANTHER" id="PTHR33841">
    <property type="entry name" value="DNA METHYLTRANSFERASE YEEA-RELATED"/>
    <property type="match status" value="1"/>
</dbReference>
<name>A0A369A8L7_9FLAO</name>
<accession>A0A369A8L7</accession>
<protein>
    <recommendedName>
        <fullName evidence="1">site-specific DNA-methyltransferase (adenine-specific)</fullName>
        <ecNumber evidence="1">2.1.1.72</ecNumber>
    </recommendedName>
</protein>
<evidence type="ECO:0000256" key="2">
    <source>
        <dbReference type="ARBA" id="ARBA00022603"/>
    </source>
</evidence>
<dbReference type="EC" id="2.1.1.72" evidence="1"/>
<dbReference type="EMBL" id="QPJS01000001">
    <property type="protein sequence ID" value="RCX05485.1"/>
    <property type="molecule type" value="Genomic_DNA"/>
</dbReference>
<dbReference type="Proteomes" id="UP000253517">
    <property type="component" value="Unassembled WGS sequence"/>
</dbReference>
<dbReference type="InterPro" id="IPR050953">
    <property type="entry name" value="N4_N6_ade-DNA_methylase"/>
</dbReference>
<keyword evidence="3" id="KW-0808">Transferase</keyword>
<evidence type="ECO:0000256" key="3">
    <source>
        <dbReference type="ARBA" id="ARBA00022679"/>
    </source>
</evidence>
<comment type="catalytic activity">
    <reaction evidence="4">
        <text>a 2'-deoxyadenosine in DNA + S-adenosyl-L-methionine = an N(6)-methyl-2'-deoxyadenosine in DNA + S-adenosyl-L-homocysteine + H(+)</text>
        <dbReference type="Rhea" id="RHEA:15197"/>
        <dbReference type="Rhea" id="RHEA-COMP:12418"/>
        <dbReference type="Rhea" id="RHEA-COMP:12419"/>
        <dbReference type="ChEBI" id="CHEBI:15378"/>
        <dbReference type="ChEBI" id="CHEBI:57856"/>
        <dbReference type="ChEBI" id="CHEBI:59789"/>
        <dbReference type="ChEBI" id="CHEBI:90615"/>
        <dbReference type="ChEBI" id="CHEBI:90616"/>
        <dbReference type="EC" id="2.1.1.72"/>
    </reaction>
</comment>
<comment type="caution">
    <text evidence="5">The sequence shown here is derived from an EMBL/GenBank/DDBJ whole genome shotgun (WGS) entry which is preliminary data.</text>
</comment>